<dbReference type="PANTHER" id="PTHR38465">
    <property type="entry name" value="HTH-TYPE TRANSCRIPTIONAL REGULATOR MJ1563-RELATED"/>
    <property type="match status" value="1"/>
</dbReference>
<dbReference type="OrthoDB" id="67158at2"/>
<dbReference type="PANTHER" id="PTHR38465:SF2">
    <property type="entry name" value="HTH-TYPE TRANSCRIPTIONAL REGULATOR MMPR5"/>
    <property type="match status" value="1"/>
</dbReference>
<dbReference type="EMBL" id="CP025299">
    <property type="protein sequence ID" value="AUG28418.1"/>
    <property type="molecule type" value="Genomic_DNA"/>
</dbReference>
<dbReference type="AlphaFoldDB" id="A0A134DIM8"/>
<organism evidence="1 2">
    <name type="scientific">Microbacterium hominis</name>
    <dbReference type="NCBI Taxonomy" id="162426"/>
    <lineage>
        <taxon>Bacteria</taxon>
        <taxon>Bacillati</taxon>
        <taxon>Actinomycetota</taxon>
        <taxon>Actinomycetes</taxon>
        <taxon>Micrococcales</taxon>
        <taxon>Microbacteriaceae</taxon>
        <taxon>Microbacterium</taxon>
    </lineage>
</organism>
<dbReference type="RefSeq" id="WP_060959302.1">
    <property type="nucleotide sequence ID" value="NZ_CP025299.1"/>
</dbReference>
<dbReference type="InterPro" id="IPR036388">
    <property type="entry name" value="WH-like_DNA-bd_sf"/>
</dbReference>
<sequence>MSEETDRQAEQLSEEARTFVEDFAFSWGAAGNPRMDGRVLGLLLIVDRPFLSSAQIAEMLGASAGAVSMSTRALVSLGFLKPHSLPGDRNRYFRVEEDVWGSFLAGERDYARRVTSTIEYGLDILPDAASGPRTRLQNARRYMIWLMGYHRKMLADWQAYRDADIDEDVAP</sequence>
<dbReference type="SUPFAM" id="SSF46785">
    <property type="entry name" value="Winged helix' DNA-binding domain"/>
    <property type="match status" value="1"/>
</dbReference>
<name>A0A134DIM8_9MICO</name>
<dbReference type="Gene3D" id="1.10.10.10">
    <property type="entry name" value="Winged helix-like DNA-binding domain superfamily/Winged helix DNA-binding domain"/>
    <property type="match status" value="1"/>
</dbReference>
<evidence type="ECO:0000313" key="2">
    <source>
        <dbReference type="Proteomes" id="UP000233276"/>
    </source>
</evidence>
<accession>A0A134DIM8</accession>
<reference evidence="1 2" key="1">
    <citation type="submission" date="2017-12" db="EMBL/GenBank/DDBJ databases">
        <title>Isolation and characterization of estrogens degradatiion strain Microbacterium hominis SJTG1.</title>
        <authorList>
            <person name="Xiong W."/>
            <person name="Yin C."/>
            <person name="Zheng D."/>
            <person name="Liang R."/>
        </authorList>
    </citation>
    <scope>NUCLEOTIDE SEQUENCE [LARGE SCALE GENOMIC DNA]</scope>
    <source>
        <strain evidence="1 2">SJTG1</strain>
    </source>
</reference>
<evidence type="ECO:0000313" key="1">
    <source>
        <dbReference type="EMBL" id="AUG28418.1"/>
    </source>
</evidence>
<gene>
    <name evidence="1" type="ORF">CXR34_02390</name>
</gene>
<dbReference type="InterPro" id="IPR036390">
    <property type="entry name" value="WH_DNA-bd_sf"/>
</dbReference>
<dbReference type="InterPro" id="IPR052362">
    <property type="entry name" value="HTH-GbsR_regulator"/>
</dbReference>
<dbReference type="KEGG" id="mhos:CXR34_02390"/>
<protein>
    <submittedName>
        <fullName evidence="1">Transcriptional regulator</fullName>
    </submittedName>
</protein>
<proteinExistence type="predicted"/>
<dbReference type="Proteomes" id="UP000233276">
    <property type="component" value="Chromosome"/>
</dbReference>